<dbReference type="Proteomes" id="UP000617531">
    <property type="component" value="Unassembled WGS sequence"/>
</dbReference>
<keyword evidence="1" id="KW-0812">Transmembrane</keyword>
<evidence type="ECO:0000313" key="2">
    <source>
        <dbReference type="EMBL" id="GHF11624.1"/>
    </source>
</evidence>
<feature type="transmembrane region" description="Helical" evidence="1">
    <location>
        <begin position="96"/>
        <end position="117"/>
    </location>
</feature>
<evidence type="ECO:0000256" key="1">
    <source>
        <dbReference type="SAM" id="Phobius"/>
    </source>
</evidence>
<accession>A0A8J3GPJ9</accession>
<comment type="caution">
    <text evidence="2">The sequence shown here is derived from an EMBL/GenBank/DDBJ whole genome shotgun (WGS) entry which is preliminary data.</text>
</comment>
<feature type="transmembrane region" description="Helical" evidence="1">
    <location>
        <begin position="123"/>
        <end position="144"/>
    </location>
</feature>
<dbReference type="RefSeq" id="WP_191282364.1">
    <property type="nucleotide sequence ID" value="NZ_BNAI01000001.1"/>
</dbReference>
<name>A0A8J3GPJ9_9MICO</name>
<dbReference type="InterPro" id="IPR046291">
    <property type="entry name" value="DUF6328"/>
</dbReference>
<reference evidence="2" key="1">
    <citation type="journal article" date="2014" name="Int. J. Syst. Evol. Microbiol.">
        <title>Complete genome sequence of Corynebacterium casei LMG S-19264T (=DSM 44701T), isolated from a smear-ripened cheese.</title>
        <authorList>
            <consortium name="US DOE Joint Genome Institute (JGI-PGF)"/>
            <person name="Walter F."/>
            <person name="Albersmeier A."/>
            <person name="Kalinowski J."/>
            <person name="Ruckert C."/>
        </authorList>
    </citation>
    <scope>NUCLEOTIDE SEQUENCE</scope>
    <source>
        <strain evidence="2">CGMCC 1.16548</strain>
    </source>
</reference>
<evidence type="ECO:0008006" key="4">
    <source>
        <dbReference type="Google" id="ProtNLM"/>
    </source>
</evidence>
<organism evidence="2 3">
    <name type="scientific">Pseudolysinimonas yzui</name>
    <dbReference type="NCBI Taxonomy" id="2708254"/>
    <lineage>
        <taxon>Bacteria</taxon>
        <taxon>Bacillati</taxon>
        <taxon>Actinomycetota</taxon>
        <taxon>Actinomycetes</taxon>
        <taxon>Micrococcales</taxon>
        <taxon>Microbacteriaceae</taxon>
        <taxon>Pseudolysinimonas</taxon>
    </lineage>
</organism>
<proteinExistence type="predicted"/>
<gene>
    <name evidence="2" type="ORF">GCM10011600_11130</name>
</gene>
<reference evidence="2" key="2">
    <citation type="submission" date="2020-09" db="EMBL/GenBank/DDBJ databases">
        <authorList>
            <person name="Sun Q."/>
            <person name="Zhou Y."/>
        </authorList>
    </citation>
    <scope>NUCLEOTIDE SEQUENCE</scope>
    <source>
        <strain evidence="2">CGMCC 1.16548</strain>
    </source>
</reference>
<feature type="transmembrane region" description="Helical" evidence="1">
    <location>
        <begin position="54"/>
        <end position="75"/>
    </location>
</feature>
<sequence length="153" mass="16103">MAPAGETPSERIARNWDEILQELRVTQTGTQILLGFLLTIPFQAAFADLDGGQIVVYLTLVVVAAVATILALSPVALHRALFRRDAKPQLVLAANVLLRLALAAIALALSGTVFLIFDVVVGHTAALIAGGVTLAATLAMWAVLPSFLRGPPE</sequence>
<evidence type="ECO:0000313" key="3">
    <source>
        <dbReference type="Proteomes" id="UP000617531"/>
    </source>
</evidence>
<protein>
    <recommendedName>
        <fullName evidence="4">Sodium:proton antiporter</fullName>
    </recommendedName>
</protein>
<keyword evidence="3" id="KW-1185">Reference proteome</keyword>
<dbReference type="Pfam" id="PF19853">
    <property type="entry name" value="DUF6328"/>
    <property type="match status" value="1"/>
</dbReference>
<dbReference type="EMBL" id="BNAI01000001">
    <property type="protein sequence ID" value="GHF11624.1"/>
    <property type="molecule type" value="Genomic_DNA"/>
</dbReference>
<dbReference type="AlphaFoldDB" id="A0A8J3GPJ9"/>
<keyword evidence="1" id="KW-0472">Membrane</keyword>
<keyword evidence="1" id="KW-1133">Transmembrane helix</keyword>